<comment type="caution">
    <text evidence="2">The sequence shown here is derived from an EMBL/GenBank/DDBJ whole genome shotgun (WGS) entry which is preliminary data.</text>
</comment>
<evidence type="ECO:0000313" key="3">
    <source>
        <dbReference type="Proteomes" id="UP000239297"/>
    </source>
</evidence>
<organism evidence="2 3">
    <name type="scientific">Arthrobacter pityocampae</name>
    <dbReference type="NCBI Taxonomy" id="547334"/>
    <lineage>
        <taxon>Bacteria</taxon>
        <taxon>Bacillati</taxon>
        <taxon>Actinomycetota</taxon>
        <taxon>Actinomycetes</taxon>
        <taxon>Micrococcales</taxon>
        <taxon>Micrococcaceae</taxon>
        <taxon>Arthrobacter</taxon>
    </lineage>
</organism>
<gene>
    <name evidence="2" type="ORF">C4K88_02300</name>
</gene>
<proteinExistence type="predicted"/>
<sequence>MLTGGHPNSMGRTVEVVELVAADRSRLQELFECYGSDDPVVRLRTSSALKRLEAARHEWLIPFADRLIDEVGTLDQASAQWTLAKLFLRLTPDLTPDQRDRATVILQRNIEEHDWIVLINTMETLSAWSDDDPTLRAWLEPRLERLAEDPRTSVAERARNLSARVRGDRTPVGAPAPAGTARVPVTASRRGPR</sequence>
<reference evidence="2 3" key="1">
    <citation type="journal article" date="2014" name="Int. J. Syst. Evol. Microbiol.">
        <title>Arthrobacter pityocampae sp. nov., isolated from Thaumetopoea pityocampa (Lep., Thaumetopoeidae).</title>
        <authorList>
            <person name="Ince I.A."/>
            <person name="Demirbag Z."/>
            <person name="Kati H."/>
        </authorList>
    </citation>
    <scope>NUCLEOTIDE SEQUENCE [LARGE SCALE GENOMIC DNA]</scope>
    <source>
        <strain evidence="2 3">Tp2</strain>
    </source>
</reference>
<name>A0A2S5J1N9_9MICC</name>
<keyword evidence="3" id="KW-1185">Reference proteome</keyword>
<feature type="compositionally biased region" description="Low complexity" evidence="1">
    <location>
        <begin position="170"/>
        <end position="187"/>
    </location>
</feature>
<dbReference type="SUPFAM" id="SSF48371">
    <property type="entry name" value="ARM repeat"/>
    <property type="match status" value="1"/>
</dbReference>
<evidence type="ECO:0000313" key="2">
    <source>
        <dbReference type="EMBL" id="PPB50728.1"/>
    </source>
</evidence>
<accession>A0A2S5J1N9</accession>
<dbReference type="EMBL" id="PRKW01000001">
    <property type="protein sequence ID" value="PPB50728.1"/>
    <property type="molecule type" value="Genomic_DNA"/>
</dbReference>
<dbReference type="InterPro" id="IPR011989">
    <property type="entry name" value="ARM-like"/>
</dbReference>
<dbReference type="AlphaFoldDB" id="A0A2S5J1N9"/>
<evidence type="ECO:0008006" key="4">
    <source>
        <dbReference type="Google" id="ProtNLM"/>
    </source>
</evidence>
<dbReference type="Proteomes" id="UP000239297">
    <property type="component" value="Unassembled WGS sequence"/>
</dbReference>
<dbReference type="InterPro" id="IPR016024">
    <property type="entry name" value="ARM-type_fold"/>
</dbReference>
<dbReference type="Gene3D" id="1.25.10.10">
    <property type="entry name" value="Leucine-rich Repeat Variant"/>
    <property type="match status" value="1"/>
</dbReference>
<feature type="compositionally biased region" description="Basic and acidic residues" evidence="1">
    <location>
        <begin position="150"/>
        <end position="169"/>
    </location>
</feature>
<evidence type="ECO:0000256" key="1">
    <source>
        <dbReference type="SAM" id="MobiDB-lite"/>
    </source>
</evidence>
<protein>
    <recommendedName>
        <fullName evidence="4">HEAT repeat domain-containing protein</fullName>
    </recommendedName>
</protein>
<feature type="region of interest" description="Disordered" evidence="1">
    <location>
        <begin position="150"/>
        <end position="193"/>
    </location>
</feature>